<proteinExistence type="predicted"/>
<dbReference type="GO" id="GO:0007165">
    <property type="term" value="P:signal transduction"/>
    <property type="evidence" value="ECO:0007669"/>
    <property type="project" value="InterPro"/>
</dbReference>
<dbReference type="SUPFAM" id="SSF50341">
    <property type="entry name" value="CheW-like"/>
    <property type="match status" value="1"/>
</dbReference>
<reference evidence="2 3" key="1">
    <citation type="submission" date="2017-02" db="EMBL/GenBank/DDBJ databases">
        <authorList>
            <person name="Peterson S.W."/>
        </authorList>
    </citation>
    <scope>NUCLEOTIDE SEQUENCE [LARGE SCALE GENOMIC DNA]</scope>
    <source>
        <strain evidence="2 3">CECT 9189</strain>
    </source>
</reference>
<dbReference type="PIRSF" id="PIRSF020479">
    <property type="entry name" value="UCP020479_CheW"/>
    <property type="match status" value="1"/>
</dbReference>
<dbReference type="EMBL" id="FUWP01000001">
    <property type="protein sequence ID" value="SJZ38089.1"/>
    <property type="molecule type" value="Genomic_DNA"/>
</dbReference>
<dbReference type="Proteomes" id="UP000191116">
    <property type="component" value="Unassembled WGS sequence"/>
</dbReference>
<organism evidence="2 3">
    <name type="scientific">Photobacterium toruni</name>
    <dbReference type="NCBI Taxonomy" id="1935446"/>
    <lineage>
        <taxon>Bacteria</taxon>
        <taxon>Pseudomonadati</taxon>
        <taxon>Pseudomonadota</taxon>
        <taxon>Gammaproteobacteria</taxon>
        <taxon>Vibrionales</taxon>
        <taxon>Vibrionaceae</taxon>
        <taxon>Photobacterium</taxon>
    </lineage>
</organism>
<gene>
    <name evidence="2" type="ORF">CZ814_00137</name>
</gene>
<dbReference type="PROSITE" id="PS50851">
    <property type="entry name" value="CHEW"/>
    <property type="match status" value="1"/>
</dbReference>
<name>A0A1T4K6N9_9GAMM</name>
<dbReference type="InterPro" id="IPR014506">
    <property type="entry name" value="UCP020479_CheW"/>
</dbReference>
<dbReference type="Pfam" id="PF01584">
    <property type="entry name" value="CheW"/>
    <property type="match status" value="1"/>
</dbReference>
<dbReference type="InterPro" id="IPR036061">
    <property type="entry name" value="CheW-like_dom_sf"/>
</dbReference>
<protein>
    <submittedName>
        <fullName evidence="2">CheW-like domain protein</fullName>
    </submittedName>
</protein>
<dbReference type="SMART" id="SM00260">
    <property type="entry name" value="CheW"/>
    <property type="match status" value="1"/>
</dbReference>
<sequence>MNKKPLTSEQALDDYFGDLLLDTEQQPTQAIKPTAICEPASTQQLQQLLNQIPSQLEAEPKAVIMIDAEPEPEPEPEPPVVTWQHLGQQQSFQALFFEVNGMMFAVALTELGAIYQLGDLNHIVGRPAWYLGLAPLAQYNVDVVDTARWVMAEKLTNDDYRDNYRYMVMLGNSQWGLACDKLHGTQTLMTTDIRWREQAGKRPWLAGMVKQKMCALIHVDALIQMLNKGLDVSSGAN</sequence>
<evidence type="ECO:0000313" key="3">
    <source>
        <dbReference type="Proteomes" id="UP000191116"/>
    </source>
</evidence>
<feature type="domain" description="CheW-like" evidence="1">
    <location>
        <begin position="91"/>
        <end position="228"/>
    </location>
</feature>
<accession>A0A1T4K6N9</accession>
<evidence type="ECO:0000259" key="1">
    <source>
        <dbReference type="PROSITE" id="PS50851"/>
    </source>
</evidence>
<dbReference type="RefSeq" id="WP_080172939.1">
    <property type="nucleotide sequence ID" value="NZ_AP024854.1"/>
</dbReference>
<dbReference type="InterPro" id="IPR002545">
    <property type="entry name" value="CheW-lke_dom"/>
</dbReference>
<dbReference type="AlphaFoldDB" id="A0A1T4K6N9"/>
<dbReference type="OrthoDB" id="5565759at2"/>
<dbReference type="GO" id="GO:0006935">
    <property type="term" value="P:chemotaxis"/>
    <property type="evidence" value="ECO:0007669"/>
    <property type="project" value="InterPro"/>
</dbReference>
<evidence type="ECO:0000313" key="2">
    <source>
        <dbReference type="EMBL" id="SJZ38089.1"/>
    </source>
</evidence>